<evidence type="ECO:0000313" key="1">
    <source>
        <dbReference type="Proteomes" id="UP000095286"/>
    </source>
</evidence>
<protein>
    <submittedName>
        <fullName evidence="2">Peptidase S1 domain-containing protein</fullName>
    </submittedName>
</protein>
<dbReference type="WBParaSite" id="RSKR_0000078300.1">
    <property type="protein sequence ID" value="RSKR_0000078300.1"/>
    <property type="gene ID" value="RSKR_0000078300"/>
</dbReference>
<evidence type="ECO:0000313" key="2">
    <source>
        <dbReference type="WBParaSite" id="RSKR_0000078300.1"/>
    </source>
</evidence>
<reference evidence="2" key="1">
    <citation type="submission" date="2016-11" db="UniProtKB">
        <authorList>
            <consortium name="WormBaseParasite"/>
        </authorList>
    </citation>
    <scope>IDENTIFICATION</scope>
    <source>
        <strain evidence="2">KR3021</strain>
    </source>
</reference>
<name>A0AC35THY7_9BILA</name>
<sequence length="438" mass="49679">MSAPYEEAFKGDGSLSRHFIEPRNFTNACDDPIDPKKVGVVMCRTICLTLTQDIIVFGSNTGKKLTMRGCSSLLTKKGFHNRTIALFDRYDMCRDVKTSDLFHFDGENSQIVTVCSCLGDRCNGSQRVSGQIFLAVGTKCSVKQFGKKVPYYNYEYCEGEQLKSQNYIFEGEQITDVETTPWNIFIAKNRGNDTNYKQTCTGTLISRKHVLTAQHCFQKDDLKSGIARFRFIVNIFCESDTEKDSDCISRQVKSARKAKSFYFDPNFNKNELLETPGSDYVIIELDEEVPIRKHACLPFLHERDVKNVKSLTVYGYGKSLNKDMETQYDMKLRKYIYNDPYILYSKCEAGKYFKNLISIFLPKTGGICHGDSGGSLGFFTDGQRFNIIGVSSFGFGGCVFSAKFSSFLKYFPGTATNHFAQVDCFSQQIYDFMLKASE</sequence>
<dbReference type="Proteomes" id="UP000095286">
    <property type="component" value="Unplaced"/>
</dbReference>
<organism evidence="1 2">
    <name type="scientific">Rhabditophanes sp. KR3021</name>
    <dbReference type="NCBI Taxonomy" id="114890"/>
    <lineage>
        <taxon>Eukaryota</taxon>
        <taxon>Metazoa</taxon>
        <taxon>Ecdysozoa</taxon>
        <taxon>Nematoda</taxon>
        <taxon>Chromadorea</taxon>
        <taxon>Rhabditida</taxon>
        <taxon>Tylenchina</taxon>
        <taxon>Panagrolaimomorpha</taxon>
        <taxon>Strongyloidoidea</taxon>
        <taxon>Alloionematidae</taxon>
        <taxon>Rhabditophanes</taxon>
    </lineage>
</organism>
<proteinExistence type="predicted"/>
<accession>A0AC35THY7</accession>